<evidence type="ECO:0000259" key="8">
    <source>
        <dbReference type="Pfam" id="PF02897"/>
    </source>
</evidence>
<organism evidence="9 10">
    <name type="scientific">Williamwhitmania taraxaci</name>
    <dbReference type="NCBI Taxonomy" id="1640674"/>
    <lineage>
        <taxon>Bacteria</taxon>
        <taxon>Pseudomonadati</taxon>
        <taxon>Bacteroidota</taxon>
        <taxon>Bacteroidia</taxon>
        <taxon>Bacteroidales</taxon>
        <taxon>Williamwhitmaniaceae</taxon>
        <taxon>Williamwhitmania</taxon>
    </lineage>
</organism>
<dbReference type="SUPFAM" id="SSF50993">
    <property type="entry name" value="Peptidase/esterase 'gauge' domain"/>
    <property type="match status" value="1"/>
</dbReference>
<dbReference type="PROSITE" id="PS51257">
    <property type="entry name" value="PROKAR_LIPOPROTEIN"/>
    <property type="match status" value="1"/>
</dbReference>
<dbReference type="InterPro" id="IPR023302">
    <property type="entry name" value="Pept_S9A_N"/>
</dbReference>
<protein>
    <recommendedName>
        <fullName evidence="6">Proline-specific endopeptidase</fullName>
    </recommendedName>
</protein>
<name>A0A1G6M2K4_9BACT</name>
<evidence type="ECO:0000256" key="1">
    <source>
        <dbReference type="ARBA" id="ARBA00005228"/>
    </source>
</evidence>
<dbReference type="Pfam" id="PF02897">
    <property type="entry name" value="Peptidase_S9_N"/>
    <property type="match status" value="1"/>
</dbReference>
<dbReference type="GO" id="GO:0006508">
    <property type="term" value="P:proteolysis"/>
    <property type="evidence" value="ECO:0007669"/>
    <property type="project" value="UniProtKB-KW"/>
</dbReference>
<sequence length="704" mass="80668">MSIRLFRLFLATLFVATIISCSRVKPPIAEKKPYEITAFGDTRIDPYFWMQERDTPAVLANLHAENAYANSVLKPTEALQEKLFNEMKGRIKEEDVTAPYFDNGYFYYTRFEKNQEYPIYCRKKGTLNTSEEILLNVNELADKYSFFNVADVSVSSNNKIIAYGVDTLSRRKYTIYFKDLVSGKLLPTKISNTTGETVWANDNNTIFYTIKDSSLRPYKVLKHKLSNLDETEDPVVFQEKDLTFSLTLDKSKTNDFIYIASISTLATEYQYLNANTPDASFKIVQPRERGLEYNVTDFDGKFYFVTNYNAKNFRLMAAPITIPSKLNWKEVIPHRADVLLEGFDVYKSFYTVQERKQGLTNIRIVDWKTNTEHVIDFGEETYTASLDYNPDFYATKVRFRYTSLTTPVSVYDYDVATQTKILLKRQEVLGADFNPENYEAKRLWAKASDGVLIPISLVYKKGIKLDGSNPSLIYAYGSYGASMDPYFSTARLSLLDRGFVYAIAHVRGGQELGRQWYEDGKLLKKKNTFTDFIACSEFLIKEGYTSPSMLFAQGGSAGGLLMGAIANMRPDLYKGIIAEVPFVDVVTTMLDESIPLTTGEFDEWGNPKIKEYYDYMKSYSPYDNVTAKDYPNMLVTSGYYDSQVQYFEPQKWVAKLRDMKTDDNLLLFKIDMEAGHGGASGRFKSLHEVALNYAFMLYLLEKTN</sequence>
<dbReference type="InterPro" id="IPR029058">
    <property type="entry name" value="AB_hydrolase_fold"/>
</dbReference>
<dbReference type="PRINTS" id="PR00862">
    <property type="entry name" value="PROLIGOPTASE"/>
</dbReference>
<proteinExistence type="inferred from homology"/>
<keyword evidence="3" id="KW-0378">Hydrolase</keyword>
<dbReference type="SUPFAM" id="SSF53474">
    <property type="entry name" value="alpha/beta-Hydrolases"/>
    <property type="match status" value="1"/>
</dbReference>
<feature type="domain" description="Peptidase S9A N-terminal" evidence="8">
    <location>
        <begin position="26"/>
        <end position="425"/>
    </location>
</feature>
<reference evidence="9 10" key="1">
    <citation type="submission" date="2016-09" db="EMBL/GenBank/DDBJ databases">
        <authorList>
            <person name="Capua I."/>
            <person name="De Benedictis P."/>
            <person name="Joannis T."/>
            <person name="Lombin L.H."/>
            <person name="Cattoli G."/>
        </authorList>
    </citation>
    <scope>NUCLEOTIDE SEQUENCE [LARGE SCALE GENOMIC DNA]</scope>
    <source>
        <strain evidence="9 10">A7P-90m</strain>
    </source>
</reference>
<gene>
    <name evidence="9" type="ORF">SAMN05216323_10346</name>
</gene>
<dbReference type="Pfam" id="PF00326">
    <property type="entry name" value="Peptidase_S9"/>
    <property type="match status" value="1"/>
</dbReference>
<keyword evidence="10" id="KW-1185">Reference proteome</keyword>
<evidence type="ECO:0000256" key="6">
    <source>
        <dbReference type="ARBA" id="ARBA00081187"/>
    </source>
</evidence>
<keyword evidence="4" id="KW-0720">Serine protease</keyword>
<feature type="domain" description="Peptidase S9 prolyl oligopeptidase catalytic" evidence="7">
    <location>
        <begin position="486"/>
        <end position="701"/>
    </location>
</feature>
<comment type="similarity">
    <text evidence="1">Belongs to the peptidase S9A family.</text>
</comment>
<dbReference type="PANTHER" id="PTHR11757:SF19">
    <property type="entry name" value="PROLYL ENDOPEPTIDASE-LIKE"/>
    <property type="match status" value="1"/>
</dbReference>
<evidence type="ECO:0000256" key="4">
    <source>
        <dbReference type="ARBA" id="ARBA00022825"/>
    </source>
</evidence>
<dbReference type="GO" id="GO:0004252">
    <property type="term" value="F:serine-type endopeptidase activity"/>
    <property type="evidence" value="ECO:0007669"/>
    <property type="project" value="InterPro"/>
</dbReference>
<dbReference type="InterPro" id="IPR001375">
    <property type="entry name" value="Peptidase_S9_cat"/>
</dbReference>
<comment type="function">
    <text evidence="5">Cleaves peptide bonds on the C-terminal side of prolyl residues within peptides that are up to approximately 30 amino acids long. Has an absolute requirement for an X-Pro bond in the trans configuration immediately preceding the Pro-Y scissible bond.</text>
</comment>
<dbReference type="Proteomes" id="UP000199452">
    <property type="component" value="Unassembled WGS sequence"/>
</dbReference>
<evidence type="ECO:0000256" key="3">
    <source>
        <dbReference type="ARBA" id="ARBA00022801"/>
    </source>
</evidence>
<dbReference type="EMBL" id="FMYP01000034">
    <property type="protein sequence ID" value="SDC49762.1"/>
    <property type="molecule type" value="Genomic_DNA"/>
</dbReference>
<evidence type="ECO:0000259" key="7">
    <source>
        <dbReference type="Pfam" id="PF00326"/>
    </source>
</evidence>
<dbReference type="RefSeq" id="WP_212590527.1">
    <property type="nucleotide sequence ID" value="NZ_FMYP01000034.1"/>
</dbReference>
<dbReference type="InterPro" id="IPR002470">
    <property type="entry name" value="Peptidase_S9A"/>
</dbReference>
<dbReference type="AlphaFoldDB" id="A0A1G6M2K4"/>
<evidence type="ECO:0000313" key="9">
    <source>
        <dbReference type="EMBL" id="SDC49762.1"/>
    </source>
</evidence>
<dbReference type="InterPro" id="IPR051543">
    <property type="entry name" value="Serine_Peptidase_S9A"/>
</dbReference>
<accession>A0A1G6M2K4</accession>
<keyword evidence="2" id="KW-0645">Protease</keyword>
<dbReference type="FunFam" id="3.40.50.1820:FF:000005">
    <property type="entry name" value="Prolyl endopeptidase"/>
    <property type="match status" value="1"/>
</dbReference>
<dbReference type="Gene3D" id="2.130.10.120">
    <property type="entry name" value="Prolyl oligopeptidase, N-terminal domain"/>
    <property type="match status" value="1"/>
</dbReference>
<evidence type="ECO:0000313" key="10">
    <source>
        <dbReference type="Proteomes" id="UP000199452"/>
    </source>
</evidence>
<dbReference type="Gene3D" id="3.40.50.1820">
    <property type="entry name" value="alpha/beta hydrolase"/>
    <property type="match status" value="1"/>
</dbReference>
<evidence type="ECO:0000256" key="2">
    <source>
        <dbReference type="ARBA" id="ARBA00022670"/>
    </source>
</evidence>
<dbReference type="PANTHER" id="PTHR11757">
    <property type="entry name" value="PROTEASE FAMILY S9A OLIGOPEPTIDASE"/>
    <property type="match status" value="1"/>
</dbReference>
<evidence type="ECO:0000256" key="5">
    <source>
        <dbReference type="ARBA" id="ARBA00060121"/>
    </source>
</evidence>